<reference evidence="1" key="1">
    <citation type="journal article" date="2015" name="Nature">
        <title>Complex archaea that bridge the gap between prokaryotes and eukaryotes.</title>
        <authorList>
            <person name="Spang A."/>
            <person name="Saw J.H."/>
            <person name="Jorgensen S.L."/>
            <person name="Zaremba-Niedzwiedzka K."/>
            <person name="Martijn J."/>
            <person name="Lind A.E."/>
            <person name="van Eijk R."/>
            <person name="Schleper C."/>
            <person name="Guy L."/>
            <person name="Ettema T.J."/>
        </authorList>
    </citation>
    <scope>NUCLEOTIDE SEQUENCE</scope>
</reference>
<dbReference type="EMBL" id="LAZR01037465">
    <property type="protein sequence ID" value="KKL22135.1"/>
    <property type="molecule type" value="Genomic_DNA"/>
</dbReference>
<proteinExistence type="predicted"/>
<feature type="non-terminal residue" evidence="1">
    <location>
        <position position="1"/>
    </location>
</feature>
<protein>
    <submittedName>
        <fullName evidence="1">Uncharacterized protein</fullName>
    </submittedName>
</protein>
<name>A0A0F9BJW7_9ZZZZ</name>
<accession>A0A0F9BJW7</accession>
<gene>
    <name evidence="1" type="ORF">LCGC14_2438490</name>
</gene>
<comment type="caution">
    <text evidence="1">The sequence shown here is derived from an EMBL/GenBank/DDBJ whole genome shotgun (WGS) entry which is preliminary data.</text>
</comment>
<dbReference type="AlphaFoldDB" id="A0A0F9BJW7"/>
<evidence type="ECO:0000313" key="1">
    <source>
        <dbReference type="EMBL" id="KKL22135.1"/>
    </source>
</evidence>
<sequence>PRRVLTFKASNQFKGLIEKQDKE</sequence>
<organism evidence="1">
    <name type="scientific">marine sediment metagenome</name>
    <dbReference type="NCBI Taxonomy" id="412755"/>
    <lineage>
        <taxon>unclassified sequences</taxon>
        <taxon>metagenomes</taxon>
        <taxon>ecological metagenomes</taxon>
    </lineage>
</organism>